<feature type="domain" description="RagB/SusD" evidence="7">
    <location>
        <begin position="336"/>
        <end position="488"/>
    </location>
</feature>
<dbReference type="RefSeq" id="WP_018475703.1">
    <property type="nucleotide sequence ID" value="NZ_BMWX01000007.1"/>
</dbReference>
<evidence type="ECO:0000256" key="4">
    <source>
        <dbReference type="ARBA" id="ARBA00023136"/>
    </source>
</evidence>
<dbReference type="InterPro" id="IPR033985">
    <property type="entry name" value="SusD-like_N"/>
</dbReference>
<evidence type="ECO:0000313" key="10">
    <source>
        <dbReference type="Proteomes" id="UP000619457"/>
    </source>
</evidence>
<gene>
    <name evidence="9" type="ORF">GCM10007049_34160</name>
</gene>
<reference evidence="9" key="2">
    <citation type="submission" date="2020-09" db="EMBL/GenBank/DDBJ databases">
        <authorList>
            <person name="Sun Q."/>
            <person name="Kim S."/>
        </authorList>
    </citation>
    <scope>NUCLEOTIDE SEQUENCE</scope>
    <source>
        <strain evidence="9">KCTC 12368</strain>
    </source>
</reference>
<evidence type="ECO:0000256" key="5">
    <source>
        <dbReference type="ARBA" id="ARBA00023237"/>
    </source>
</evidence>
<keyword evidence="4" id="KW-0472">Membrane</keyword>
<dbReference type="CDD" id="cd08977">
    <property type="entry name" value="SusD"/>
    <property type="match status" value="1"/>
</dbReference>
<dbReference type="GO" id="GO:0009279">
    <property type="term" value="C:cell outer membrane"/>
    <property type="evidence" value="ECO:0007669"/>
    <property type="project" value="UniProtKB-SubCell"/>
</dbReference>
<dbReference type="InterPro" id="IPR012944">
    <property type="entry name" value="SusD_RagB_dom"/>
</dbReference>
<dbReference type="AlphaFoldDB" id="A0A918QBB9"/>
<proteinExistence type="inferred from homology"/>
<dbReference type="Gene3D" id="1.25.40.390">
    <property type="match status" value="1"/>
</dbReference>
<dbReference type="PROSITE" id="PS51257">
    <property type="entry name" value="PROKAR_LIPOPROTEIN"/>
    <property type="match status" value="1"/>
</dbReference>
<accession>A0A918QBB9</accession>
<dbReference type="Pfam" id="PF07980">
    <property type="entry name" value="SusD_RagB"/>
    <property type="match status" value="1"/>
</dbReference>
<evidence type="ECO:0000256" key="6">
    <source>
        <dbReference type="SAM" id="SignalP"/>
    </source>
</evidence>
<dbReference type="Proteomes" id="UP000619457">
    <property type="component" value="Unassembled WGS sequence"/>
</dbReference>
<sequence>MKKFNQHYIKSAGLLALAALTSGVLFTSCDDRLEEQPKTVVAENYYQTVDEIETATNAIYSPLRSVRSEQVAVLSAHTDWGYGRGSRAQYNDFNGLNATNANAAAQRWRQFYEGIRNANLVLFYSVANGLDSEVKVQELMGEAYFLRALTYFDLVRNWGGVPLRITENMEEVNVSRATEEQVYEQILADLELAEQQLPETAAIAGKPSVWAAKALLADVYLELENYALAATKAQEIMNSTQFSLVKITSVEDLQWKLFGPDLVSSPEEVFSFKFTRQTGQGNGLPWIMNHPSTGLYNFGGAYAHYGDAANPFYGEWEEGDLRKQLWQQVDFGLGSTTLVNGKYVEPNAVDNTGAGNDLPIYRYAEVLLIFAEAEARATMAISPEAAEAYNQVLRRAYGLDPTIASDRDIVGSLLGLDEFYDLILQQKAYELQFEGKRWLDLKRTGRAQEFIGKNKGITIAEKHYLWPIPQDELNYNQAMDDTDQNPGY</sequence>
<comment type="subcellular location">
    <subcellularLocation>
        <location evidence="1">Cell outer membrane</location>
    </subcellularLocation>
</comment>
<name>A0A918QBB9_9BACT</name>
<evidence type="ECO:0000256" key="1">
    <source>
        <dbReference type="ARBA" id="ARBA00004442"/>
    </source>
</evidence>
<organism evidence="9 10">
    <name type="scientific">Echinicola pacifica</name>
    <dbReference type="NCBI Taxonomy" id="346377"/>
    <lineage>
        <taxon>Bacteria</taxon>
        <taxon>Pseudomonadati</taxon>
        <taxon>Bacteroidota</taxon>
        <taxon>Cytophagia</taxon>
        <taxon>Cytophagales</taxon>
        <taxon>Cyclobacteriaceae</taxon>
        <taxon>Echinicola</taxon>
    </lineage>
</organism>
<dbReference type="InterPro" id="IPR011990">
    <property type="entry name" value="TPR-like_helical_dom_sf"/>
</dbReference>
<evidence type="ECO:0000259" key="7">
    <source>
        <dbReference type="Pfam" id="PF07980"/>
    </source>
</evidence>
<protein>
    <submittedName>
        <fullName evidence="9">Membrane protein</fullName>
    </submittedName>
</protein>
<dbReference type="SUPFAM" id="SSF48452">
    <property type="entry name" value="TPR-like"/>
    <property type="match status" value="1"/>
</dbReference>
<evidence type="ECO:0000256" key="2">
    <source>
        <dbReference type="ARBA" id="ARBA00006275"/>
    </source>
</evidence>
<keyword evidence="5" id="KW-0998">Cell outer membrane</keyword>
<keyword evidence="10" id="KW-1185">Reference proteome</keyword>
<feature type="signal peptide" evidence="6">
    <location>
        <begin position="1"/>
        <end position="27"/>
    </location>
</feature>
<comment type="similarity">
    <text evidence="2">Belongs to the SusD family.</text>
</comment>
<comment type="caution">
    <text evidence="9">The sequence shown here is derived from an EMBL/GenBank/DDBJ whole genome shotgun (WGS) entry which is preliminary data.</text>
</comment>
<dbReference type="EMBL" id="BMWX01000007">
    <property type="protein sequence ID" value="GGZ38052.1"/>
    <property type="molecule type" value="Genomic_DNA"/>
</dbReference>
<feature type="chain" id="PRO_5037365218" evidence="6">
    <location>
        <begin position="28"/>
        <end position="488"/>
    </location>
</feature>
<evidence type="ECO:0000259" key="8">
    <source>
        <dbReference type="Pfam" id="PF14322"/>
    </source>
</evidence>
<evidence type="ECO:0000256" key="3">
    <source>
        <dbReference type="ARBA" id="ARBA00022729"/>
    </source>
</evidence>
<keyword evidence="3 6" id="KW-0732">Signal</keyword>
<dbReference type="Pfam" id="PF14322">
    <property type="entry name" value="SusD-like_3"/>
    <property type="match status" value="1"/>
</dbReference>
<reference evidence="9" key="1">
    <citation type="journal article" date="2014" name="Int. J. Syst. Evol. Microbiol.">
        <title>Complete genome sequence of Corynebacterium casei LMG S-19264T (=DSM 44701T), isolated from a smear-ripened cheese.</title>
        <authorList>
            <consortium name="US DOE Joint Genome Institute (JGI-PGF)"/>
            <person name="Walter F."/>
            <person name="Albersmeier A."/>
            <person name="Kalinowski J."/>
            <person name="Ruckert C."/>
        </authorList>
    </citation>
    <scope>NUCLEOTIDE SEQUENCE</scope>
    <source>
        <strain evidence="9">KCTC 12368</strain>
    </source>
</reference>
<evidence type="ECO:0000313" key="9">
    <source>
        <dbReference type="EMBL" id="GGZ38052.1"/>
    </source>
</evidence>
<feature type="domain" description="SusD-like N-terminal" evidence="8">
    <location>
        <begin position="100"/>
        <end position="221"/>
    </location>
</feature>